<dbReference type="SUPFAM" id="SSF51695">
    <property type="entry name" value="PLC-like phosphodiesterases"/>
    <property type="match status" value="1"/>
</dbReference>
<feature type="transmembrane region" description="Helical" evidence="6">
    <location>
        <begin position="575"/>
        <end position="593"/>
    </location>
</feature>
<dbReference type="GO" id="GO:0006629">
    <property type="term" value="P:lipid metabolic process"/>
    <property type="evidence" value="ECO:0007669"/>
    <property type="project" value="InterPro"/>
</dbReference>
<dbReference type="GO" id="GO:0008081">
    <property type="term" value="F:phosphoric diester hydrolase activity"/>
    <property type="evidence" value="ECO:0007669"/>
    <property type="project" value="InterPro"/>
</dbReference>
<dbReference type="AlphaFoldDB" id="A0A4R3J8R1"/>
<dbReference type="PROSITE" id="PS50007">
    <property type="entry name" value="PIPLC_X_DOMAIN"/>
    <property type="match status" value="1"/>
</dbReference>
<evidence type="ECO:0000313" key="9">
    <source>
        <dbReference type="Proteomes" id="UP000295304"/>
    </source>
</evidence>
<dbReference type="PANTHER" id="PTHR13593:SF113">
    <property type="entry name" value="SI:DKEY-266F7.9"/>
    <property type="match status" value="1"/>
</dbReference>
<evidence type="ECO:0000256" key="5">
    <source>
        <dbReference type="ARBA" id="ARBA00030782"/>
    </source>
</evidence>
<evidence type="ECO:0000256" key="6">
    <source>
        <dbReference type="SAM" id="Phobius"/>
    </source>
</evidence>
<dbReference type="InterPro" id="IPR051057">
    <property type="entry name" value="PI-PLC_domain"/>
</dbReference>
<keyword evidence="6" id="KW-0472">Membrane</keyword>
<sequence length="654" mass="71113">MRAARNHISNGQGKDIVEKLNIIYRGAHSNPLYTANFDGVTWHGNTKISAQPGGVSASSPYNPSAAVLNGWLYIVYKSASSADICCAWFDGSKWHGGVKIKTLPGGISPQSNHTPNIAVYKGLLFMVYLDPGSHDVYTAWFDGTTWYGNTKISDQSGGITPQSALNPAIAAYEDDLYIVYLGKWQNWLYSASFNGITWDGNVKISDQPGGISPRTATTPGMCVYDGKLYLAYGGIMTNKFYTATFDGATWAGNTEISVQPGDIDPASSDNPGMIAFTPKGARFGEELYLIYKGAWFTDLYSCKKKASEWYGNTEISDQPGGISPASGYRPAVCVLAGNPGTQANWMSKLPDATLLGAINIPGSHDSAAINTSRHTPYACHNRSITDQLEFGIRLLDIRLQVVKNDDNTYTFNTCHGPIGSTGGFNTYQTFSSLMDECKTFLTTNDKETILALLRVDDWYNVPKNDPGAYTALQADLAAYPVVHPKAMPTLGGVRGKIVLYNGMNGTTGLGIPLSWEDGTEGKNANSSDDRSYEVYVQDKYDGLPLTGSVAAKLKLVTDAFGHISAGNAVWNFASAVWYGLFGVYIMSGLLSYFGEKTGANRPATFGWTLFDYPFNQYNTDTYGAMSIVSLILDSNFGYANYPNKFNMLSEHDEL</sequence>
<dbReference type="Proteomes" id="UP000295304">
    <property type="component" value="Unassembled WGS sequence"/>
</dbReference>
<dbReference type="SUPFAM" id="SSF89372">
    <property type="entry name" value="Fucose-specific lectin"/>
    <property type="match status" value="1"/>
</dbReference>
<keyword evidence="9" id="KW-1185">Reference proteome</keyword>
<evidence type="ECO:0000256" key="1">
    <source>
        <dbReference type="ARBA" id="ARBA00001316"/>
    </source>
</evidence>
<dbReference type="SMART" id="SM00148">
    <property type="entry name" value="PLCXc"/>
    <property type="match status" value="1"/>
</dbReference>
<proteinExistence type="predicted"/>
<gene>
    <name evidence="8" type="ORF">EDD55_10980</name>
</gene>
<dbReference type="InterPro" id="IPR000909">
    <property type="entry name" value="PLipase_C_PInositol-sp_X_dom"/>
</dbReference>
<evidence type="ECO:0000256" key="2">
    <source>
        <dbReference type="ARBA" id="ARBA00012581"/>
    </source>
</evidence>
<feature type="domain" description="Phosphatidylinositol-specific phospholipase C X" evidence="7">
    <location>
        <begin position="350"/>
        <end position="502"/>
    </location>
</feature>
<dbReference type="InterPro" id="IPR017946">
    <property type="entry name" value="PLC-like_Pdiesterase_TIM-brl"/>
</dbReference>
<reference evidence="8 9" key="1">
    <citation type="submission" date="2019-03" db="EMBL/GenBank/DDBJ databases">
        <title>Genomic Encyclopedia of Type Strains, Phase IV (KMG-IV): sequencing the most valuable type-strain genomes for metagenomic binning, comparative biology and taxonomic classification.</title>
        <authorList>
            <person name="Goeker M."/>
        </authorList>
    </citation>
    <scope>NUCLEOTIDE SEQUENCE [LARGE SCALE GENOMIC DNA]</scope>
    <source>
        <strain evidence="8 9">DSM 101688</strain>
    </source>
</reference>
<evidence type="ECO:0000259" key="7">
    <source>
        <dbReference type="SMART" id="SM00148"/>
    </source>
</evidence>
<comment type="caution">
    <text evidence="8">The sequence shown here is derived from an EMBL/GenBank/DDBJ whole genome shotgun (WGS) entry which is preliminary data.</text>
</comment>
<dbReference type="EC" id="4.6.1.13" evidence="2"/>
<keyword evidence="6" id="KW-1133">Transmembrane helix</keyword>
<name>A0A4R3J8R1_9PROT</name>
<evidence type="ECO:0000256" key="4">
    <source>
        <dbReference type="ARBA" id="ARBA00030474"/>
    </source>
</evidence>
<protein>
    <recommendedName>
        <fullName evidence="3">1-phosphatidylinositol phosphodiesterase</fullName>
        <ecNumber evidence="2">4.6.1.13</ecNumber>
    </recommendedName>
    <alternativeName>
        <fullName evidence="4">Phosphatidylinositol diacylglycerol-lyase</fullName>
    </alternativeName>
    <alternativeName>
        <fullName evidence="5">Phosphatidylinositol-specific phospholipase C</fullName>
    </alternativeName>
</protein>
<accession>A0A4R3J8R1</accession>
<dbReference type="Gene3D" id="3.20.20.190">
    <property type="entry name" value="Phosphatidylinositol (PI) phosphodiesterase"/>
    <property type="match status" value="1"/>
</dbReference>
<dbReference type="EMBL" id="SLZW01000009">
    <property type="protein sequence ID" value="TCS60920.1"/>
    <property type="molecule type" value="Genomic_DNA"/>
</dbReference>
<organism evidence="8 9">
    <name type="scientific">Varunaivibrio sulfuroxidans</name>
    <dbReference type="NCBI Taxonomy" id="1773489"/>
    <lineage>
        <taxon>Bacteria</taxon>
        <taxon>Pseudomonadati</taxon>
        <taxon>Pseudomonadota</taxon>
        <taxon>Alphaproteobacteria</taxon>
        <taxon>Rhodospirillales</taxon>
        <taxon>Magnetovibrionaceae</taxon>
        <taxon>Varunaivibrio</taxon>
    </lineage>
</organism>
<dbReference type="GO" id="GO:0004436">
    <property type="term" value="F:phosphatidylinositol diacylglycerol-lyase activity"/>
    <property type="evidence" value="ECO:0007669"/>
    <property type="project" value="UniProtKB-EC"/>
</dbReference>
<evidence type="ECO:0000313" key="8">
    <source>
        <dbReference type="EMBL" id="TCS60920.1"/>
    </source>
</evidence>
<evidence type="ECO:0000256" key="3">
    <source>
        <dbReference type="ARBA" id="ARBA00019758"/>
    </source>
</evidence>
<keyword evidence="6" id="KW-0812">Transmembrane</keyword>
<comment type="catalytic activity">
    <reaction evidence="1">
        <text>a 1,2-diacyl-sn-glycero-3-phospho-(1D-myo-inositol) = 1D-myo-inositol 1,2-cyclic phosphate + a 1,2-diacyl-sn-glycerol</text>
        <dbReference type="Rhea" id="RHEA:17093"/>
        <dbReference type="ChEBI" id="CHEBI:17815"/>
        <dbReference type="ChEBI" id="CHEBI:57880"/>
        <dbReference type="ChEBI" id="CHEBI:58484"/>
        <dbReference type="EC" id="4.6.1.13"/>
    </reaction>
</comment>
<dbReference type="PANTHER" id="PTHR13593">
    <property type="match status" value="1"/>
</dbReference>